<dbReference type="InterPro" id="IPR029064">
    <property type="entry name" value="Ribosomal_eL30-like_sf"/>
</dbReference>
<dbReference type="SUPFAM" id="SSF55315">
    <property type="entry name" value="L30e-like"/>
    <property type="match status" value="1"/>
</dbReference>
<sequence length="242" mass="26559">MKDRIFGLRPVLEAIEAGKTIDKLMIQKGLQGDLYHELLDKATEYGIPMQQVPIQKLNRLTGKNHQGVFAFISPIDFYKIENVLPSIYEAGKNPLILILDRVSDVRNFGAIARTAECTGVDVIIIPEKGSASVNEDAIKTSAGALYQIPVCKVKSLKETIKFLQLSGISITCASEKTSDTIYDMDFSLPTAIVMGSEDDGVSNELIRISDNLAKLPMYGEIGSLNVSVACGAFLYEVIRQRL</sequence>
<dbReference type="PANTHER" id="PTHR46429:SF1">
    <property type="entry name" value="23S RRNA (GUANOSINE-2'-O-)-METHYLTRANSFERASE RLMB"/>
    <property type="match status" value="1"/>
</dbReference>
<keyword evidence="1" id="KW-0489">Methyltransferase</keyword>
<dbReference type="SUPFAM" id="SSF75217">
    <property type="entry name" value="alpha/beta knot"/>
    <property type="match status" value="1"/>
</dbReference>
<dbReference type="NCBIfam" id="TIGR00186">
    <property type="entry name" value="rRNA_methyl_3"/>
    <property type="match status" value="1"/>
</dbReference>
<evidence type="ECO:0000256" key="1">
    <source>
        <dbReference type="ARBA" id="ARBA00022603"/>
    </source>
</evidence>
<accession>A0A9X4RWL2</accession>
<dbReference type="Proteomes" id="UP001152599">
    <property type="component" value="Unassembled WGS sequence"/>
</dbReference>
<gene>
    <name evidence="4" type="primary">rlmB</name>
    <name evidence="4" type="ORF">NMK71_05755</name>
</gene>
<evidence type="ECO:0000259" key="3">
    <source>
        <dbReference type="SMART" id="SM00967"/>
    </source>
</evidence>
<dbReference type="GO" id="GO:0032259">
    <property type="term" value="P:methylation"/>
    <property type="evidence" value="ECO:0007669"/>
    <property type="project" value="UniProtKB-KW"/>
</dbReference>
<feature type="domain" description="RNA 2-O ribose methyltransferase substrate binding" evidence="3">
    <location>
        <begin position="4"/>
        <end position="78"/>
    </location>
</feature>
<dbReference type="Pfam" id="PF00588">
    <property type="entry name" value="SpoU_methylase"/>
    <property type="match status" value="1"/>
</dbReference>
<dbReference type="InterPro" id="IPR004441">
    <property type="entry name" value="rRNA_MeTrfase_TrmH"/>
</dbReference>
<dbReference type="GO" id="GO:0006396">
    <property type="term" value="P:RNA processing"/>
    <property type="evidence" value="ECO:0007669"/>
    <property type="project" value="InterPro"/>
</dbReference>
<dbReference type="PANTHER" id="PTHR46429">
    <property type="entry name" value="23S RRNA (GUANOSINE-2'-O-)-METHYLTRANSFERASE RLMB"/>
    <property type="match status" value="1"/>
</dbReference>
<evidence type="ECO:0000313" key="4">
    <source>
        <dbReference type="EMBL" id="MDG4945912.1"/>
    </source>
</evidence>
<dbReference type="GO" id="GO:0008173">
    <property type="term" value="F:RNA methyltransferase activity"/>
    <property type="evidence" value="ECO:0007669"/>
    <property type="project" value="InterPro"/>
</dbReference>
<name>A0A9X4RWL2_9FLAO</name>
<dbReference type="Gene3D" id="3.30.1330.30">
    <property type="match status" value="1"/>
</dbReference>
<dbReference type="CDD" id="cd18103">
    <property type="entry name" value="SpoU-like_RlmB"/>
    <property type="match status" value="1"/>
</dbReference>
<keyword evidence="5" id="KW-1185">Reference proteome</keyword>
<organism evidence="4 5">
    <name type="scientific">Profundicola chukchiensis</name>
    <dbReference type="NCBI Taxonomy" id="2961959"/>
    <lineage>
        <taxon>Bacteria</taxon>
        <taxon>Pseudomonadati</taxon>
        <taxon>Bacteroidota</taxon>
        <taxon>Flavobacteriia</taxon>
        <taxon>Flavobacteriales</taxon>
        <taxon>Weeksellaceae</taxon>
        <taxon>Profundicola</taxon>
    </lineage>
</organism>
<dbReference type="AlphaFoldDB" id="A0A9X4RWL2"/>
<dbReference type="RefSeq" id="WP_304417614.1">
    <property type="nucleotide sequence ID" value="NZ_JANAIE010000007.1"/>
</dbReference>
<dbReference type="Gene3D" id="3.40.1280.10">
    <property type="match status" value="1"/>
</dbReference>
<dbReference type="Pfam" id="PF08032">
    <property type="entry name" value="SpoU_sub_bind"/>
    <property type="match status" value="1"/>
</dbReference>
<dbReference type="InterPro" id="IPR029026">
    <property type="entry name" value="tRNA_m1G_MTases_N"/>
</dbReference>
<reference evidence="4" key="1">
    <citation type="submission" date="2022-07" db="EMBL/GenBank/DDBJ databases">
        <title>Description and genome-wide analysis of Profundicola chukchiensis gen. nov., sp. nov., marine bacteria isolated from bottom sediments of the Chukchi Sea.</title>
        <authorList>
            <person name="Romanenko L."/>
            <person name="Otstavnykh N."/>
            <person name="Kurilenko V."/>
            <person name="Eremeev V."/>
            <person name="Velansky P."/>
            <person name="Mikhailov V."/>
            <person name="Isaeva M."/>
        </authorList>
    </citation>
    <scope>NUCLEOTIDE SEQUENCE</scope>
    <source>
        <strain evidence="4">KMM 9713</strain>
    </source>
</reference>
<dbReference type="EMBL" id="JANCMU010000002">
    <property type="protein sequence ID" value="MDG4945912.1"/>
    <property type="molecule type" value="Genomic_DNA"/>
</dbReference>
<dbReference type="GO" id="GO:0005829">
    <property type="term" value="C:cytosol"/>
    <property type="evidence" value="ECO:0007669"/>
    <property type="project" value="TreeGrafter"/>
</dbReference>
<dbReference type="SMART" id="SM00967">
    <property type="entry name" value="SpoU_sub_bind"/>
    <property type="match status" value="1"/>
</dbReference>
<keyword evidence="2" id="KW-0808">Transferase</keyword>
<dbReference type="GO" id="GO:0003723">
    <property type="term" value="F:RNA binding"/>
    <property type="evidence" value="ECO:0007669"/>
    <property type="project" value="InterPro"/>
</dbReference>
<evidence type="ECO:0000313" key="5">
    <source>
        <dbReference type="Proteomes" id="UP001152599"/>
    </source>
</evidence>
<protein>
    <submittedName>
        <fullName evidence="4">23S rRNA (Guanosine(2251)-2'-O)-methyltransferase RlmB</fullName>
    </submittedName>
</protein>
<proteinExistence type="predicted"/>
<dbReference type="InterPro" id="IPR029028">
    <property type="entry name" value="Alpha/beta_knot_MTases"/>
</dbReference>
<dbReference type="InterPro" id="IPR013123">
    <property type="entry name" value="SpoU_subst-bd"/>
</dbReference>
<evidence type="ECO:0000256" key="2">
    <source>
        <dbReference type="ARBA" id="ARBA00022679"/>
    </source>
</evidence>
<comment type="caution">
    <text evidence="4">The sequence shown here is derived from an EMBL/GenBank/DDBJ whole genome shotgun (WGS) entry which is preliminary data.</text>
</comment>
<dbReference type="InterPro" id="IPR001537">
    <property type="entry name" value="SpoU_MeTrfase"/>
</dbReference>